<dbReference type="EMBL" id="PKJT01000032">
    <property type="protein sequence ID" value="PKZ78580.1"/>
    <property type="molecule type" value="Genomic_DNA"/>
</dbReference>
<proteinExistence type="predicted"/>
<dbReference type="Proteomes" id="UP000234847">
    <property type="component" value="Unassembled WGS sequence"/>
</dbReference>
<gene>
    <name evidence="1" type="ORF">CYJ95_12395</name>
</gene>
<dbReference type="AlphaFoldDB" id="A0AAX0VH62"/>
<protein>
    <submittedName>
        <fullName evidence="1">Uncharacterized protein</fullName>
    </submittedName>
</protein>
<evidence type="ECO:0000313" key="2">
    <source>
        <dbReference type="Proteomes" id="UP000234847"/>
    </source>
</evidence>
<comment type="caution">
    <text evidence="1">The sequence shown here is derived from an EMBL/GenBank/DDBJ whole genome shotgun (WGS) entry which is preliminary data.</text>
</comment>
<organism evidence="1 2">
    <name type="scientific">Micrococcus luteus</name>
    <name type="common">Micrococcus lysodeikticus</name>
    <dbReference type="NCBI Taxonomy" id="1270"/>
    <lineage>
        <taxon>Bacteria</taxon>
        <taxon>Bacillati</taxon>
        <taxon>Actinomycetota</taxon>
        <taxon>Actinomycetes</taxon>
        <taxon>Micrococcales</taxon>
        <taxon>Micrococcaceae</taxon>
        <taxon>Micrococcus</taxon>
    </lineage>
</organism>
<accession>A0AAX0VH62</accession>
<name>A0AAX0VH62_MICLU</name>
<reference evidence="1 2" key="1">
    <citation type="submission" date="2017-12" db="EMBL/GenBank/DDBJ databases">
        <title>Phylogenetic diversity of female urinary microbiome.</title>
        <authorList>
            <person name="Thomas-White K."/>
            <person name="Wolfe A.J."/>
        </authorList>
    </citation>
    <scope>NUCLEOTIDE SEQUENCE [LARGE SCALE GENOMIC DNA]</scope>
    <source>
        <strain evidence="1 2">UMB0038</strain>
    </source>
</reference>
<sequence length="133" mass="15302">MMWPWSVERLGLPCVGLSWGVPGETFKVQGAYAQEPVRYEDLNFQEIGLVGEDFGRGRPAWPDRCFSLELFPEYSPEVAWLRLRVVEEAGAQEFRAQVTLRPRSQGRGCQADLDWWESRLGALPAQMREWARS</sequence>
<evidence type="ECO:0000313" key="1">
    <source>
        <dbReference type="EMBL" id="PKZ78580.1"/>
    </source>
</evidence>